<protein>
    <recommendedName>
        <fullName evidence="3">Transposase</fullName>
    </recommendedName>
</protein>
<sequence>MIATISTPVSRPVLAAIRMRKTNAADVRAATSLVEQALATARAVGCTGVLVLHGDAKFFTTEICAAARRAKTLVSLPTGPTQP</sequence>
<keyword evidence="2" id="KW-1185">Reference proteome</keyword>
<evidence type="ECO:0008006" key="3">
    <source>
        <dbReference type="Google" id="ProtNLM"/>
    </source>
</evidence>
<evidence type="ECO:0000313" key="2">
    <source>
        <dbReference type="Proteomes" id="UP001501074"/>
    </source>
</evidence>
<organism evidence="1 2">
    <name type="scientific">Kineosporia mesophila</name>
    <dbReference type="NCBI Taxonomy" id="566012"/>
    <lineage>
        <taxon>Bacteria</taxon>
        <taxon>Bacillati</taxon>
        <taxon>Actinomycetota</taxon>
        <taxon>Actinomycetes</taxon>
        <taxon>Kineosporiales</taxon>
        <taxon>Kineosporiaceae</taxon>
        <taxon>Kineosporia</taxon>
    </lineage>
</organism>
<dbReference type="EMBL" id="BAAAZO010000005">
    <property type="protein sequence ID" value="GAA3614190.1"/>
    <property type="molecule type" value="Genomic_DNA"/>
</dbReference>
<proteinExistence type="predicted"/>
<dbReference type="Proteomes" id="UP001501074">
    <property type="component" value="Unassembled WGS sequence"/>
</dbReference>
<gene>
    <name evidence="1" type="ORF">GCM10022223_33030</name>
</gene>
<evidence type="ECO:0000313" key="1">
    <source>
        <dbReference type="EMBL" id="GAA3614190.1"/>
    </source>
</evidence>
<comment type="caution">
    <text evidence="1">The sequence shown here is derived from an EMBL/GenBank/DDBJ whole genome shotgun (WGS) entry which is preliminary data.</text>
</comment>
<name>A0ABP6ZM61_9ACTN</name>
<dbReference type="RefSeq" id="WP_231487618.1">
    <property type="nucleotide sequence ID" value="NZ_BAAAZO010000005.1"/>
</dbReference>
<accession>A0ABP6ZM61</accession>
<reference evidence="2" key="1">
    <citation type="journal article" date="2019" name="Int. J. Syst. Evol. Microbiol.">
        <title>The Global Catalogue of Microorganisms (GCM) 10K type strain sequencing project: providing services to taxonomists for standard genome sequencing and annotation.</title>
        <authorList>
            <consortium name="The Broad Institute Genomics Platform"/>
            <consortium name="The Broad Institute Genome Sequencing Center for Infectious Disease"/>
            <person name="Wu L."/>
            <person name="Ma J."/>
        </authorList>
    </citation>
    <scope>NUCLEOTIDE SEQUENCE [LARGE SCALE GENOMIC DNA]</scope>
    <source>
        <strain evidence="2">JCM 16902</strain>
    </source>
</reference>